<accession>A0ABX2EP15</accession>
<dbReference type="RefSeq" id="WP_173129443.1">
    <property type="nucleotide sequence ID" value="NZ_JABRWJ010000008.1"/>
</dbReference>
<evidence type="ECO:0000313" key="2">
    <source>
        <dbReference type="Proteomes" id="UP000737171"/>
    </source>
</evidence>
<protein>
    <submittedName>
        <fullName evidence="1">Uncharacterized protein</fullName>
    </submittedName>
</protein>
<gene>
    <name evidence="1" type="ORF">HLB44_25810</name>
</gene>
<dbReference type="EMBL" id="JABRWJ010000008">
    <property type="protein sequence ID" value="NRF70427.1"/>
    <property type="molecule type" value="Genomic_DNA"/>
</dbReference>
<reference evidence="1 2" key="1">
    <citation type="submission" date="2020-05" db="EMBL/GenBank/DDBJ databases">
        <title>Aquincola sp. isolate from soil.</title>
        <authorList>
            <person name="Han J."/>
            <person name="Kim D.-U."/>
        </authorList>
    </citation>
    <scope>NUCLEOTIDE SEQUENCE [LARGE SCALE GENOMIC DNA]</scope>
    <source>
        <strain evidence="1 2">S2</strain>
    </source>
</reference>
<organism evidence="1 2">
    <name type="scientific">Pseudaquabacterium terrae</name>
    <dbReference type="NCBI Taxonomy" id="2732868"/>
    <lineage>
        <taxon>Bacteria</taxon>
        <taxon>Pseudomonadati</taxon>
        <taxon>Pseudomonadota</taxon>
        <taxon>Betaproteobacteria</taxon>
        <taxon>Burkholderiales</taxon>
        <taxon>Sphaerotilaceae</taxon>
        <taxon>Pseudaquabacterium</taxon>
    </lineage>
</organism>
<sequence length="134" mass="14202">MLPIIGRMDVVLVDRGRSLARSVRSALPAGDRLRLASEAQLAGGRWWPAAAGTRAILLAAEVLDAPALRALHRLWICEHGPPSYLLTPMRGADEAMLAALAGPPPHRAAGCAWRAVRGLSLVHLLALERLAVGA</sequence>
<comment type="caution">
    <text evidence="1">The sequence shown here is derived from an EMBL/GenBank/DDBJ whole genome shotgun (WGS) entry which is preliminary data.</text>
</comment>
<dbReference type="Proteomes" id="UP000737171">
    <property type="component" value="Unassembled WGS sequence"/>
</dbReference>
<name>A0ABX2EP15_9BURK</name>
<keyword evidence="2" id="KW-1185">Reference proteome</keyword>
<evidence type="ECO:0000313" key="1">
    <source>
        <dbReference type="EMBL" id="NRF70427.1"/>
    </source>
</evidence>
<proteinExistence type="predicted"/>